<feature type="transmembrane region" description="Helical" evidence="1">
    <location>
        <begin position="43"/>
        <end position="63"/>
    </location>
</feature>
<dbReference type="Proteomes" id="UP000293162">
    <property type="component" value="Unassembled WGS sequence"/>
</dbReference>
<proteinExistence type="predicted"/>
<name>A0A4Q5LXI2_9BACT</name>
<evidence type="ECO:0000313" key="3">
    <source>
        <dbReference type="Proteomes" id="UP000293162"/>
    </source>
</evidence>
<keyword evidence="1" id="KW-0472">Membrane</keyword>
<feature type="transmembrane region" description="Helical" evidence="1">
    <location>
        <begin position="75"/>
        <end position="96"/>
    </location>
</feature>
<sequence>MELDELKNIWEDASKPLTQQPVLNPKMIEQMTKIKIKSRLNQVIYHETLGTFFAFGAVAYIFAHFSKLTTPFFQTIAIITATLLVVLPIISLLLLWQLNSIGDVNRTYAETLRNFATQKLRFIRFQQLSVVAAYILIVFVILLMPQFTGGKSLNENKYFWAGTIAVGYILLSFFSRWVISFYSKSLTQAEELLKELEV</sequence>
<dbReference type="RefSeq" id="WP_130022678.1">
    <property type="nucleotide sequence ID" value="NZ_SEWF01000029.1"/>
</dbReference>
<evidence type="ECO:0000313" key="2">
    <source>
        <dbReference type="EMBL" id="RYU94223.1"/>
    </source>
</evidence>
<evidence type="ECO:0000256" key="1">
    <source>
        <dbReference type="SAM" id="Phobius"/>
    </source>
</evidence>
<comment type="caution">
    <text evidence="2">The sequence shown here is derived from an EMBL/GenBank/DDBJ whole genome shotgun (WGS) entry which is preliminary data.</text>
</comment>
<feature type="transmembrane region" description="Helical" evidence="1">
    <location>
        <begin position="128"/>
        <end position="147"/>
    </location>
</feature>
<dbReference type="EMBL" id="SEWF01000029">
    <property type="protein sequence ID" value="RYU94223.1"/>
    <property type="molecule type" value="Genomic_DNA"/>
</dbReference>
<feature type="transmembrane region" description="Helical" evidence="1">
    <location>
        <begin position="159"/>
        <end position="179"/>
    </location>
</feature>
<protein>
    <submittedName>
        <fullName evidence="2">Uncharacterized protein</fullName>
    </submittedName>
</protein>
<accession>A0A4Q5LXI2</accession>
<dbReference type="OrthoDB" id="1160385at2"/>
<organism evidence="2 3">
    <name type="scientific">Emticicia agri</name>
    <dbReference type="NCBI Taxonomy" id="2492393"/>
    <lineage>
        <taxon>Bacteria</taxon>
        <taxon>Pseudomonadati</taxon>
        <taxon>Bacteroidota</taxon>
        <taxon>Cytophagia</taxon>
        <taxon>Cytophagales</taxon>
        <taxon>Leadbetterellaceae</taxon>
        <taxon>Emticicia</taxon>
    </lineage>
</organism>
<keyword evidence="1" id="KW-0812">Transmembrane</keyword>
<keyword evidence="1" id="KW-1133">Transmembrane helix</keyword>
<gene>
    <name evidence="2" type="ORF">EWM59_18160</name>
</gene>
<reference evidence="2 3" key="1">
    <citation type="submission" date="2019-02" db="EMBL/GenBank/DDBJ databases">
        <title>Bacterial novel species Emticicia sp. 17J42-9 isolated from soil.</title>
        <authorList>
            <person name="Jung H.-Y."/>
        </authorList>
    </citation>
    <scope>NUCLEOTIDE SEQUENCE [LARGE SCALE GENOMIC DNA]</scope>
    <source>
        <strain evidence="2 3">17J42-9</strain>
    </source>
</reference>
<keyword evidence="3" id="KW-1185">Reference proteome</keyword>
<dbReference type="AlphaFoldDB" id="A0A4Q5LXI2"/>